<dbReference type="Proteomes" id="UP000054495">
    <property type="component" value="Unassembled WGS sequence"/>
</dbReference>
<dbReference type="PANTHER" id="PTHR10942:SF0">
    <property type="entry name" value="LEISHMANOLYSIN-LIKE PEPTIDASE"/>
    <property type="match status" value="1"/>
</dbReference>
<dbReference type="PANTHER" id="PTHR10942">
    <property type="entry name" value="LEISHMANOLYSIN-LIKE PEPTIDASE"/>
    <property type="match status" value="1"/>
</dbReference>
<comment type="cofactor">
    <cofactor evidence="8">
        <name>Zn(2+)</name>
        <dbReference type="ChEBI" id="CHEBI:29105"/>
    </cofactor>
    <text evidence="8">Binds 1 zinc ion per subunit.</text>
</comment>
<keyword evidence="5 8" id="KW-0862">Zinc</keyword>
<protein>
    <recommendedName>
        <fullName evidence="7 8">Leishmanolysin-like peptidase</fullName>
        <ecNumber evidence="8">3.4.24.-</ecNumber>
    </recommendedName>
</protein>
<comment type="similarity">
    <text evidence="1 8">Belongs to the peptidase M8 family.</text>
</comment>
<keyword evidence="2 8" id="KW-0645">Protease</keyword>
<keyword evidence="10" id="KW-1185">Reference proteome</keyword>
<keyword evidence="4 8" id="KW-0378">Hydrolase</keyword>
<evidence type="ECO:0000256" key="7">
    <source>
        <dbReference type="ARBA" id="ARBA00039717"/>
    </source>
</evidence>
<evidence type="ECO:0000256" key="8">
    <source>
        <dbReference type="RuleBase" id="RU366077"/>
    </source>
</evidence>
<keyword evidence="6 8" id="KW-0482">Metalloprotease</keyword>
<evidence type="ECO:0000256" key="6">
    <source>
        <dbReference type="ARBA" id="ARBA00023049"/>
    </source>
</evidence>
<dbReference type="Gene3D" id="2.10.55.10">
    <property type="entry name" value="Leishmanolysin domain 3"/>
    <property type="match status" value="1"/>
</dbReference>
<dbReference type="SUPFAM" id="SSF55486">
    <property type="entry name" value="Metalloproteases ('zincins'), catalytic domain"/>
    <property type="match status" value="1"/>
</dbReference>
<sequence>MRKYRRTKPNKFPVLLTSTRNAEELHWGRKLGCDFVRKSCGEWINNKIEKGELPTPFCNEIKHDGRKSLAVTRCTSQRDSLALCNLVPYRKELPIQFRNFAKIEGVSPDGTKHYGGSVELADFCPYSQEFEWKLPNTTIRRDSRCELEGNNREGEDILEHVCRNGTLFIAVHDSPLYPCYYEGQHVHIKRITEGWLREGTIVCPACEEFCSQCKAHEETEQYIGVGLIIRAIPVISGARQIASASRFFGVPDFCLPHRVAVVGSR</sequence>
<accession>A0A0D6MBD6</accession>
<dbReference type="GO" id="GO:0046872">
    <property type="term" value="F:metal ion binding"/>
    <property type="evidence" value="ECO:0007669"/>
    <property type="project" value="UniProtKB-KW"/>
</dbReference>
<dbReference type="InterPro" id="IPR001577">
    <property type="entry name" value="Peptidase_M8"/>
</dbReference>
<dbReference type="GO" id="GO:0005737">
    <property type="term" value="C:cytoplasm"/>
    <property type="evidence" value="ECO:0007669"/>
    <property type="project" value="TreeGrafter"/>
</dbReference>
<evidence type="ECO:0000256" key="4">
    <source>
        <dbReference type="ARBA" id="ARBA00022801"/>
    </source>
</evidence>
<name>A0A0D6MBD6_9BILA</name>
<evidence type="ECO:0000313" key="9">
    <source>
        <dbReference type="EMBL" id="EPB80256.1"/>
    </source>
</evidence>
<dbReference type="EMBL" id="KE124782">
    <property type="protein sequence ID" value="EPB80256.1"/>
    <property type="molecule type" value="Genomic_DNA"/>
</dbReference>
<dbReference type="GO" id="GO:0016020">
    <property type="term" value="C:membrane"/>
    <property type="evidence" value="ECO:0007669"/>
    <property type="project" value="InterPro"/>
</dbReference>
<dbReference type="GO" id="GO:0006508">
    <property type="term" value="P:proteolysis"/>
    <property type="evidence" value="ECO:0007669"/>
    <property type="project" value="UniProtKB-KW"/>
</dbReference>
<dbReference type="GO" id="GO:0004222">
    <property type="term" value="F:metalloendopeptidase activity"/>
    <property type="evidence" value="ECO:0007669"/>
    <property type="project" value="UniProtKB-UniRule"/>
</dbReference>
<dbReference type="EC" id="3.4.24.-" evidence="8"/>
<keyword evidence="3 8" id="KW-0479">Metal-binding</keyword>
<reference evidence="9 10" key="1">
    <citation type="submission" date="2013-05" db="EMBL/GenBank/DDBJ databases">
        <title>Draft genome of the parasitic nematode Anyclostoma ceylanicum.</title>
        <authorList>
            <person name="Mitreva M."/>
        </authorList>
    </citation>
    <scope>NUCLEOTIDE SEQUENCE [LARGE SCALE GENOMIC DNA]</scope>
</reference>
<dbReference type="AlphaFoldDB" id="A0A0D6MBD6"/>
<dbReference type="Pfam" id="PF01457">
    <property type="entry name" value="Peptidase_M8"/>
    <property type="match status" value="1"/>
</dbReference>
<dbReference type="GO" id="GO:0007155">
    <property type="term" value="P:cell adhesion"/>
    <property type="evidence" value="ECO:0007669"/>
    <property type="project" value="InterPro"/>
</dbReference>
<evidence type="ECO:0000256" key="1">
    <source>
        <dbReference type="ARBA" id="ARBA00005860"/>
    </source>
</evidence>
<evidence type="ECO:0000256" key="3">
    <source>
        <dbReference type="ARBA" id="ARBA00022723"/>
    </source>
</evidence>
<gene>
    <name evidence="9" type="ORF">ANCCEY_00658</name>
</gene>
<proteinExistence type="inferred from homology"/>
<evidence type="ECO:0000256" key="2">
    <source>
        <dbReference type="ARBA" id="ARBA00022670"/>
    </source>
</evidence>
<organism evidence="9 10">
    <name type="scientific">Ancylostoma ceylanicum</name>
    <dbReference type="NCBI Taxonomy" id="53326"/>
    <lineage>
        <taxon>Eukaryota</taxon>
        <taxon>Metazoa</taxon>
        <taxon>Ecdysozoa</taxon>
        <taxon>Nematoda</taxon>
        <taxon>Chromadorea</taxon>
        <taxon>Rhabditida</taxon>
        <taxon>Rhabditina</taxon>
        <taxon>Rhabditomorpha</taxon>
        <taxon>Strongyloidea</taxon>
        <taxon>Ancylostomatidae</taxon>
        <taxon>Ancylostomatinae</taxon>
        <taxon>Ancylostoma</taxon>
    </lineage>
</organism>
<evidence type="ECO:0000256" key="5">
    <source>
        <dbReference type="ARBA" id="ARBA00022833"/>
    </source>
</evidence>
<evidence type="ECO:0000313" key="10">
    <source>
        <dbReference type="Proteomes" id="UP000054495"/>
    </source>
</evidence>